<dbReference type="InterPro" id="IPR011701">
    <property type="entry name" value="MFS"/>
</dbReference>
<evidence type="ECO:0000256" key="2">
    <source>
        <dbReference type="ARBA" id="ARBA00022475"/>
    </source>
</evidence>
<evidence type="ECO:0000313" key="8">
    <source>
        <dbReference type="EMBL" id="GIE73380.1"/>
    </source>
</evidence>
<dbReference type="Proteomes" id="UP000624709">
    <property type="component" value="Unassembled WGS sequence"/>
</dbReference>
<feature type="region of interest" description="Disordered" evidence="6">
    <location>
        <begin position="423"/>
        <end position="554"/>
    </location>
</feature>
<dbReference type="InterPro" id="IPR036259">
    <property type="entry name" value="MFS_trans_sf"/>
</dbReference>
<keyword evidence="3 7" id="KW-0812">Transmembrane</keyword>
<evidence type="ECO:0000313" key="9">
    <source>
        <dbReference type="Proteomes" id="UP000624709"/>
    </source>
</evidence>
<dbReference type="RefSeq" id="WP_203830984.1">
    <property type="nucleotide sequence ID" value="NZ_BAAATY010000064.1"/>
</dbReference>
<evidence type="ECO:0000256" key="4">
    <source>
        <dbReference type="ARBA" id="ARBA00022989"/>
    </source>
</evidence>
<organism evidence="8 9">
    <name type="scientific">Actinoplanes palleronii</name>
    <dbReference type="NCBI Taxonomy" id="113570"/>
    <lineage>
        <taxon>Bacteria</taxon>
        <taxon>Bacillati</taxon>
        <taxon>Actinomycetota</taxon>
        <taxon>Actinomycetes</taxon>
        <taxon>Micromonosporales</taxon>
        <taxon>Micromonosporaceae</taxon>
        <taxon>Actinoplanes</taxon>
    </lineage>
</organism>
<dbReference type="Pfam" id="PF07690">
    <property type="entry name" value="MFS_1"/>
    <property type="match status" value="1"/>
</dbReference>
<reference evidence="8 9" key="1">
    <citation type="submission" date="2021-01" db="EMBL/GenBank/DDBJ databases">
        <title>Whole genome shotgun sequence of Actinoplanes palleronii NBRC 14916.</title>
        <authorList>
            <person name="Komaki H."/>
            <person name="Tamura T."/>
        </authorList>
    </citation>
    <scope>NUCLEOTIDE SEQUENCE [LARGE SCALE GENOMIC DNA]</scope>
    <source>
        <strain evidence="8 9">NBRC 14916</strain>
    </source>
</reference>
<feature type="transmembrane region" description="Helical" evidence="7">
    <location>
        <begin position="398"/>
        <end position="417"/>
    </location>
</feature>
<feature type="transmembrane region" description="Helical" evidence="7">
    <location>
        <begin position="371"/>
        <end position="392"/>
    </location>
</feature>
<comment type="caution">
    <text evidence="8">The sequence shown here is derived from an EMBL/GenBank/DDBJ whole genome shotgun (WGS) entry which is preliminary data.</text>
</comment>
<name>A0ABQ4BRW1_9ACTN</name>
<feature type="transmembrane region" description="Helical" evidence="7">
    <location>
        <begin position="171"/>
        <end position="188"/>
    </location>
</feature>
<keyword evidence="5 7" id="KW-0472">Membrane</keyword>
<keyword evidence="9" id="KW-1185">Reference proteome</keyword>
<feature type="compositionally biased region" description="Basic and acidic residues" evidence="6">
    <location>
        <begin position="443"/>
        <end position="468"/>
    </location>
</feature>
<gene>
    <name evidence="8" type="ORF">Apa02nite_094880</name>
</gene>
<feature type="transmembrane region" description="Helical" evidence="7">
    <location>
        <begin position="275"/>
        <end position="296"/>
    </location>
</feature>
<evidence type="ECO:0000256" key="1">
    <source>
        <dbReference type="ARBA" id="ARBA00004651"/>
    </source>
</evidence>
<evidence type="ECO:0000256" key="5">
    <source>
        <dbReference type="ARBA" id="ARBA00023136"/>
    </source>
</evidence>
<sequence>MVREKLGGSFGLLWTAFVASTAGTWLGFGAFALIAIQVLHAGPAAVSALAAAATAAGALVALPLGPWVEARPKRRVMIGADLVRCAALLSVPIGYACGLLSYAQLVVVAVIGAVANIAFTAASGAFLRSVVREEQLLTASGRLESAGWIAVAAGPPLGGAAVKLFGPLVTVAANAAGFLVSALSVGAIRDRSPQLPDRPAPASATLADRSVPDRAALPDRSVRAWAGELVAGWRFVHADPVLRPLLRNTVAVNALIMATEPLLAVLLLADFGWPAWQYGLAFGLPCLGGFAGARLAGVLVARCGSRRVLRGAAVVRVLWPVGLFFVTPGPAGVLFVIVVELALITCIGVFNPVLATERLRRIPPERTARVLVAWSVTSTAAIAVATALWGVLAAYTGARVAIGIAGVLLLATPLLLLHRSPGQVGPLPHQVRPRAAGRPQVQGRDKTQPEYDDQDRGFRPFPGERDDQGPGAEHQPGPGAEPPGDHPVPGEQRRPAGQRPAGEPGPPQTDRDQHGEGHRGPDRQCRFGGPEQTDQSAAGEPGQPDGQIPDPRPQ</sequence>
<feature type="transmembrane region" description="Helical" evidence="7">
    <location>
        <begin position="12"/>
        <end position="38"/>
    </location>
</feature>
<dbReference type="PANTHER" id="PTHR23513:SF6">
    <property type="entry name" value="MAJOR FACILITATOR SUPERFAMILY ASSOCIATED DOMAIN-CONTAINING PROTEIN"/>
    <property type="match status" value="1"/>
</dbReference>
<dbReference type="PANTHER" id="PTHR23513">
    <property type="entry name" value="INTEGRAL MEMBRANE EFFLUX PROTEIN-RELATED"/>
    <property type="match status" value="1"/>
</dbReference>
<protein>
    <submittedName>
        <fullName evidence="8">MFS transporter</fullName>
    </submittedName>
</protein>
<feature type="transmembrane region" description="Helical" evidence="7">
    <location>
        <begin position="332"/>
        <end position="350"/>
    </location>
</feature>
<feature type="transmembrane region" description="Helical" evidence="7">
    <location>
        <begin position="102"/>
        <end position="127"/>
    </location>
</feature>
<feature type="transmembrane region" description="Helical" evidence="7">
    <location>
        <begin position="44"/>
        <end position="64"/>
    </location>
</feature>
<dbReference type="Gene3D" id="1.20.1250.20">
    <property type="entry name" value="MFS general substrate transporter like domains"/>
    <property type="match status" value="1"/>
</dbReference>
<comment type="subcellular location">
    <subcellularLocation>
        <location evidence="1">Cell membrane</location>
        <topology evidence="1">Multi-pass membrane protein</topology>
    </subcellularLocation>
</comment>
<keyword evidence="2" id="KW-1003">Cell membrane</keyword>
<evidence type="ECO:0000256" key="3">
    <source>
        <dbReference type="ARBA" id="ARBA00022692"/>
    </source>
</evidence>
<evidence type="ECO:0000256" key="6">
    <source>
        <dbReference type="SAM" id="MobiDB-lite"/>
    </source>
</evidence>
<keyword evidence="4 7" id="KW-1133">Transmembrane helix</keyword>
<feature type="compositionally biased region" description="Basic and acidic residues" evidence="6">
    <location>
        <begin position="509"/>
        <end position="525"/>
    </location>
</feature>
<dbReference type="SUPFAM" id="SSF103473">
    <property type="entry name" value="MFS general substrate transporter"/>
    <property type="match status" value="1"/>
</dbReference>
<feature type="transmembrane region" description="Helical" evidence="7">
    <location>
        <begin position="308"/>
        <end position="326"/>
    </location>
</feature>
<dbReference type="CDD" id="cd06173">
    <property type="entry name" value="MFS_MefA_like"/>
    <property type="match status" value="1"/>
</dbReference>
<dbReference type="EMBL" id="BOMS01000172">
    <property type="protein sequence ID" value="GIE73380.1"/>
    <property type="molecule type" value="Genomic_DNA"/>
</dbReference>
<evidence type="ECO:0000256" key="7">
    <source>
        <dbReference type="SAM" id="Phobius"/>
    </source>
</evidence>
<feature type="transmembrane region" description="Helical" evidence="7">
    <location>
        <begin position="250"/>
        <end position="269"/>
    </location>
</feature>
<proteinExistence type="predicted"/>
<accession>A0ABQ4BRW1</accession>